<keyword evidence="2" id="KW-1185">Reference proteome</keyword>
<dbReference type="Gene3D" id="1.25.40.10">
    <property type="entry name" value="Tetratricopeptide repeat domain"/>
    <property type="match status" value="1"/>
</dbReference>
<dbReference type="SUPFAM" id="SSF48452">
    <property type="entry name" value="TPR-like"/>
    <property type="match status" value="1"/>
</dbReference>
<organism evidence="1 2">
    <name type="scientific">Pseudobacteriovorax antillogorgiicola</name>
    <dbReference type="NCBI Taxonomy" id="1513793"/>
    <lineage>
        <taxon>Bacteria</taxon>
        <taxon>Pseudomonadati</taxon>
        <taxon>Bdellovibrionota</taxon>
        <taxon>Oligoflexia</taxon>
        <taxon>Oligoflexales</taxon>
        <taxon>Pseudobacteriovoracaceae</taxon>
        <taxon>Pseudobacteriovorax</taxon>
    </lineage>
</organism>
<dbReference type="STRING" id="1513793.SAMN06296036_1323"/>
<gene>
    <name evidence="1" type="ORF">SAMN06296036_1323</name>
</gene>
<dbReference type="AlphaFoldDB" id="A0A1Y6CTC6"/>
<evidence type="ECO:0008006" key="3">
    <source>
        <dbReference type="Google" id="ProtNLM"/>
    </source>
</evidence>
<proteinExistence type="predicted"/>
<dbReference type="OrthoDB" id="5338908at2"/>
<evidence type="ECO:0000313" key="2">
    <source>
        <dbReference type="Proteomes" id="UP000192907"/>
    </source>
</evidence>
<protein>
    <recommendedName>
        <fullName evidence="3">Tetratricopeptide repeat protein</fullName>
    </recommendedName>
</protein>
<evidence type="ECO:0000313" key="1">
    <source>
        <dbReference type="EMBL" id="SMF77914.1"/>
    </source>
</evidence>
<dbReference type="PROSITE" id="PS51257">
    <property type="entry name" value="PROKAR_LIPOPROTEIN"/>
    <property type="match status" value="1"/>
</dbReference>
<reference evidence="2" key="1">
    <citation type="submission" date="2017-04" db="EMBL/GenBank/DDBJ databases">
        <authorList>
            <person name="Varghese N."/>
            <person name="Submissions S."/>
        </authorList>
    </citation>
    <scope>NUCLEOTIDE SEQUENCE [LARGE SCALE GENOMIC DNA]</scope>
    <source>
        <strain evidence="2">RKEM611</strain>
    </source>
</reference>
<dbReference type="InterPro" id="IPR011990">
    <property type="entry name" value="TPR-like_helical_dom_sf"/>
</dbReference>
<accession>A0A1Y6CTC6</accession>
<dbReference type="RefSeq" id="WP_132325238.1">
    <property type="nucleotide sequence ID" value="NZ_FWZT01000032.1"/>
</dbReference>
<dbReference type="EMBL" id="FWZT01000032">
    <property type="protein sequence ID" value="SMF77914.1"/>
    <property type="molecule type" value="Genomic_DNA"/>
</dbReference>
<dbReference type="Proteomes" id="UP000192907">
    <property type="component" value="Unassembled WGS sequence"/>
</dbReference>
<name>A0A1Y6CTC6_9BACT</name>
<sequence>MVWRNLVILLLLSSCADKFYEVQLEGYKTPREGFTELKKLGVVMDEDFAPEFSKKLFESLKQCRNFSEVDDIKTTINMSKANSKELKELFEKTIEKDAKARTSNGILALDLSVKRVKKRLEKSTAFRFLDRKNQDWFVNYGIPAKPELGYSNQFEMAPKRKIGRKSIYIRYADYEYKIRYALYNRVTGKVAVEGIADTASTLSVFSAKPAVARKDVQDVIIASLRNRIIDKVCERQQYKEFLYYFPSNTPAGLLINEGVDLAKQNRWKLAATKWENALAKESKNAVAHHNLGVYYEYIGDPIQAYPHYRREGRGKWASIVLQPRLERFLDEYQTPDFKKSFLPQIAFISAGNWVYIYANNNKLGINKKYPIFRVEMNRSETEQAVVGTHLREVGSIRVIREKNGFYVGRVRLSVVDYPILPGDFVIN</sequence>